<accession>A0A397WNJ6</accession>
<evidence type="ECO:0008006" key="3">
    <source>
        <dbReference type="Google" id="ProtNLM"/>
    </source>
</evidence>
<name>A0A397WNJ6_9ARCH</name>
<evidence type="ECO:0000313" key="1">
    <source>
        <dbReference type="EMBL" id="RIB35492.1"/>
    </source>
</evidence>
<dbReference type="Proteomes" id="UP000266622">
    <property type="component" value="Unassembled WGS sequence"/>
</dbReference>
<sequence>MEIDLEIDKVIEEIRRKNPKKILLQFPDGLKPYSKIIYDRLKKEFPDIEIFIWLGETFGGCDIPIWLDRYGFDMIIHFGHFKFVKNEG</sequence>
<dbReference type="InterPro" id="IPR042263">
    <property type="entry name" value="DPH1/DPH2_1"/>
</dbReference>
<dbReference type="Pfam" id="PF01866">
    <property type="entry name" value="Diphthamide_syn"/>
    <property type="match status" value="1"/>
</dbReference>
<dbReference type="EMBL" id="MWMI01000001">
    <property type="protein sequence ID" value="RIB35492.1"/>
    <property type="molecule type" value="Genomic_DNA"/>
</dbReference>
<dbReference type="GO" id="GO:0017183">
    <property type="term" value="P:protein histidyl modification to diphthamide"/>
    <property type="evidence" value="ECO:0007669"/>
    <property type="project" value="InterPro"/>
</dbReference>
<protein>
    <recommendedName>
        <fullName evidence="3">Diphthamide biosynthesis enzyme Dph2</fullName>
    </recommendedName>
</protein>
<proteinExistence type="predicted"/>
<dbReference type="GO" id="GO:0090560">
    <property type="term" value="F:2-(3-amino-3-carboxypropyl)histidine synthase activity"/>
    <property type="evidence" value="ECO:0007669"/>
    <property type="project" value="InterPro"/>
</dbReference>
<comment type="caution">
    <text evidence="1">The sequence shown here is derived from an EMBL/GenBank/DDBJ whole genome shotgun (WGS) entry which is preliminary data.</text>
</comment>
<dbReference type="PANTHER" id="PTHR10762">
    <property type="entry name" value="DIPHTHAMIDE BIOSYNTHESIS PROTEIN"/>
    <property type="match status" value="1"/>
</dbReference>
<reference evidence="1 2" key="1">
    <citation type="journal article" date="2018" name="Syst. Appl. Microbiol.">
        <title>A new symbiotic nanoarchaeote (Candidatus Nanoclepta minutus) and its host (Zestosphaera tikiterensis gen. nov., sp. nov.) from a New Zealand hot spring.</title>
        <authorList>
            <person name="St John E."/>
            <person name="Liu Y."/>
            <person name="Podar M."/>
            <person name="Stott M.B."/>
            <person name="Meneghin J."/>
            <person name="Chen Z."/>
            <person name="Lagutin K."/>
            <person name="Mitchell K."/>
            <person name="Reysenbach A.L."/>
        </authorList>
    </citation>
    <scope>NUCLEOTIDE SEQUENCE [LARGE SCALE GENOMIC DNA]</scope>
    <source>
        <strain evidence="1">NZ3</strain>
    </source>
</reference>
<dbReference type="AlphaFoldDB" id="A0A397WNJ6"/>
<dbReference type="InterPro" id="IPR016435">
    <property type="entry name" value="DPH1/DPH2"/>
</dbReference>
<dbReference type="Gene3D" id="3.40.50.11840">
    <property type="entry name" value="Diphthamide synthesis DPH1/DPH2 domain 1"/>
    <property type="match status" value="1"/>
</dbReference>
<dbReference type="NCBIfam" id="TIGR00322">
    <property type="entry name" value="diphth2_R"/>
    <property type="match status" value="1"/>
</dbReference>
<evidence type="ECO:0000313" key="2">
    <source>
        <dbReference type="Proteomes" id="UP000266622"/>
    </source>
</evidence>
<gene>
    <name evidence="1" type="ORF">BXU00_00030</name>
</gene>
<dbReference type="PANTHER" id="PTHR10762:SF1">
    <property type="entry name" value="2-(3-AMINO-3-CARBOXYPROPYL)HISTIDINE SYNTHASE SUBUNIT 1"/>
    <property type="match status" value="1"/>
</dbReference>
<organism evidence="1 2">
    <name type="scientific">Candidatus Nanoclepta minutus</name>
    <dbReference type="NCBI Taxonomy" id="1940235"/>
    <lineage>
        <taxon>Archaea</taxon>
        <taxon>Nanobdellota</taxon>
        <taxon>Candidatus Nanoclepta</taxon>
    </lineage>
</organism>